<evidence type="ECO:0000259" key="9">
    <source>
        <dbReference type="PROSITE" id="PS50114"/>
    </source>
</evidence>
<dbReference type="PANTHER" id="PTHR10071:SF338">
    <property type="entry name" value="GATA-TYPE DOMAIN-CONTAINING PROTEIN"/>
    <property type="match status" value="1"/>
</dbReference>
<keyword evidence="3 6" id="KW-0863">Zinc-finger</keyword>
<dbReference type="PROSITE" id="PS50114">
    <property type="entry name" value="GATA_ZN_FINGER_2"/>
    <property type="match status" value="1"/>
</dbReference>
<feature type="region of interest" description="Disordered" evidence="8">
    <location>
        <begin position="157"/>
        <end position="182"/>
    </location>
</feature>
<gene>
    <name evidence="10" type="primary">GZF3</name>
    <name evidence="10" type="ORF">SEPCBS119000_003491</name>
</gene>
<dbReference type="EMBL" id="CAWUON010000046">
    <property type="protein sequence ID" value="CAK7269288.1"/>
    <property type="molecule type" value="Genomic_DNA"/>
</dbReference>
<proteinExistence type="predicted"/>
<dbReference type="Pfam" id="PF00320">
    <property type="entry name" value="GATA"/>
    <property type="match status" value="1"/>
</dbReference>
<dbReference type="InterPro" id="IPR000679">
    <property type="entry name" value="Znf_GATA"/>
</dbReference>
<organism evidence="10 11">
    <name type="scientific">Sporothrix epigloea</name>
    <dbReference type="NCBI Taxonomy" id="1892477"/>
    <lineage>
        <taxon>Eukaryota</taxon>
        <taxon>Fungi</taxon>
        <taxon>Dikarya</taxon>
        <taxon>Ascomycota</taxon>
        <taxon>Pezizomycotina</taxon>
        <taxon>Sordariomycetes</taxon>
        <taxon>Sordariomycetidae</taxon>
        <taxon>Ophiostomatales</taxon>
        <taxon>Ophiostomataceae</taxon>
        <taxon>Sporothrix</taxon>
    </lineage>
</organism>
<accession>A0ABP0DLX5</accession>
<dbReference type="Gene3D" id="3.30.50.10">
    <property type="entry name" value="Erythroid Transcription Factor GATA-1, subunit A"/>
    <property type="match status" value="1"/>
</dbReference>
<sequence>MANHDRESSLPICQNCSTSTTPLWRRDEMGSVLCNACGLFLKLHGRPRPISLKTDVIKSRNRVKTSMRPDMMKKKNNVTAAAVAASMVGDPNGVVDLQSHAYAATAALSRRGPHKGADGHHLDGTDASMGGVGASGLYNTHTSSYPILDDGNYQGQHLPAFGDGSGHHDSSVNGDGGPQTADQLVATNSSLKTRVAELEVINDFITRRLGHYEPVYGSAANTVDGQDGSGQGSGDDLQLRSQIELLTQSERQLRSDLEEGHRRENMMKRLIEELEQKLTHTEQALAAYEGDRVKRPRLDSSAGADSAMSAASADAAVTSDAAFQTVSPRNESDATRDALAAAAESHTEASNSLPSVDVLLAHDAEAASTALAALTAATAEDVLDGPTSQEYVDTAAAVAAAVEEAAQAAAKAASAPSSPKQ</sequence>
<dbReference type="InterPro" id="IPR039355">
    <property type="entry name" value="Transcription_factor_GATA"/>
</dbReference>
<evidence type="ECO:0000256" key="7">
    <source>
        <dbReference type="SAM" id="Coils"/>
    </source>
</evidence>
<keyword evidence="4" id="KW-0862">Zinc</keyword>
<dbReference type="InterPro" id="IPR056998">
    <property type="entry name" value="Asd-4/GZF3_helical"/>
</dbReference>
<keyword evidence="7" id="KW-0175">Coiled coil</keyword>
<dbReference type="InterPro" id="IPR013088">
    <property type="entry name" value="Znf_NHR/GATA"/>
</dbReference>
<reference evidence="10 11" key="1">
    <citation type="submission" date="2024-01" db="EMBL/GenBank/DDBJ databases">
        <authorList>
            <person name="Allen C."/>
            <person name="Tagirdzhanova G."/>
        </authorList>
    </citation>
    <scope>NUCLEOTIDE SEQUENCE [LARGE SCALE GENOMIC DNA]</scope>
    <source>
        <strain evidence="10 11">CBS 119000</strain>
    </source>
</reference>
<evidence type="ECO:0000313" key="11">
    <source>
        <dbReference type="Proteomes" id="UP001642502"/>
    </source>
</evidence>
<dbReference type="Pfam" id="PF25026">
    <property type="entry name" value="Asd-4"/>
    <property type="match status" value="1"/>
</dbReference>
<dbReference type="PRINTS" id="PR00619">
    <property type="entry name" value="GATAZNFINGER"/>
</dbReference>
<dbReference type="PANTHER" id="PTHR10071">
    <property type="entry name" value="TRANSCRIPTION FACTOR GATA FAMILY MEMBER"/>
    <property type="match status" value="1"/>
</dbReference>
<feature type="domain" description="GATA-type" evidence="9">
    <location>
        <begin position="13"/>
        <end position="60"/>
    </location>
</feature>
<keyword evidence="11" id="KW-1185">Reference proteome</keyword>
<dbReference type="PROSITE" id="PS00344">
    <property type="entry name" value="GATA_ZN_FINGER_1"/>
    <property type="match status" value="1"/>
</dbReference>
<evidence type="ECO:0000313" key="10">
    <source>
        <dbReference type="EMBL" id="CAK7269288.1"/>
    </source>
</evidence>
<evidence type="ECO:0000256" key="5">
    <source>
        <dbReference type="ARBA" id="ARBA00023242"/>
    </source>
</evidence>
<feature type="coiled-coil region" evidence="7">
    <location>
        <begin position="257"/>
        <end position="291"/>
    </location>
</feature>
<dbReference type="SMART" id="SM00401">
    <property type="entry name" value="ZnF_GATA"/>
    <property type="match status" value="1"/>
</dbReference>
<protein>
    <submittedName>
        <fullName evidence="10">GATA zinc finger protein 3</fullName>
    </submittedName>
</protein>
<evidence type="ECO:0000256" key="2">
    <source>
        <dbReference type="ARBA" id="ARBA00022723"/>
    </source>
</evidence>
<comment type="caution">
    <text evidence="10">The sequence shown here is derived from an EMBL/GenBank/DDBJ whole genome shotgun (WGS) entry which is preliminary data.</text>
</comment>
<dbReference type="Proteomes" id="UP001642502">
    <property type="component" value="Unassembled WGS sequence"/>
</dbReference>
<feature type="region of interest" description="Disordered" evidence="8">
    <location>
        <begin position="323"/>
        <end position="351"/>
    </location>
</feature>
<name>A0ABP0DLX5_9PEZI</name>
<keyword evidence="2" id="KW-0479">Metal-binding</keyword>
<evidence type="ECO:0000256" key="4">
    <source>
        <dbReference type="ARBA" id="ARBA00022833"/>
    </source>
</evidence>
<dbReference type="SUPFAM" id="SSF57716">
    <property type="entry name" value="Glucocorticoid receptor-like (DNA-binding domain)"/>
    <property type="match status" value="1"/>
</dbReference>
<evidence type="ECO:0000256" key="8">
    <source>
        <dbReference type="SAM" id="MobiDB-lite"/>
    </source>
</evidence>
<evidence type="ECO:0000256" key="3">
    <source>
        <dbReference type="ARBA" id="ARBA00022771"/>
    </source>
</evidence>
<keyword evidence="5" id="KW-0539">Nucleus</keyword>
<evidence type="ECO:0000256" key="1">
    <source>
        <dbReference type="ARBA" id="ARBA00004123"/>
    </source>
</evidence>
<dbReference type="CDD" id="cd00202">
    <property type="entry name" value="ZnF_GATA"/>
    <property type="match status" value="1"/>
</dbReference>
<comment type="subcellular location">
    <subcellularLocation>
        <location evidence="1">Nucleus</location>
    </subcellularLocation>
</comment>
<evidence type="ECO:0000256" key="6">
    <source>
        <dbReference type="PROSITE-ProRule" id="PRU00094"/>
    </source>
</evidence>